<dbReference type="OrthoDB" id="9783686at2"/>
<evidence type="ECO:0000256" key="6">
    <source>
        <dbReference type="SAM" id="MobiDB-lite"/>
    </source>
</evidence>
<dbReference type="Proteomes" id="UP000075613">
    <property type="component" value="Unassembled WGS sequence"/>
</dbReference>
<dbReference type="InterPro" id="IPR010611">
    <property type="entry name" value="3D_dom"/>
</dbReference>
<dbReference type="Pfam" id="PF03562">
    <property type="entry name" value="MltA"/>
    <property type="match status" value="2"/>
</dbReference>
<dbReference type="CDD" id="cd14485">
    <property type="entry name" value="mltA_like_LT_A"/>
    <property type="match status" value="1"/>
</dbReference>
<organism evidence="8 9">
    <name type="scientific">Paraburkholderia monticola</name>
    <dbReference type="NCBI Taxonomy" id="1399968"/>
    <lineage>
        <taxon>Bacteria</taxon>
        <taxon>Pseudomonadati</taxon>
        <taxon>Pseudomonadota</taxon>
        <taxon>Betaproteobacteria</taxon>
        <taxon>Burkholderiales</taxon>
        <taxon>Burkholderiaceae</taxon>
        <taxon>Paraburkholderia</taxon>
    </lineage>
</organism>
<dbReference type="PANTHER" id="PTHR30124:SF0">
    <property type="entry name" value="MEMBRANE-BOUND LYTIC MUREIN TRANSGLYCOSYLASE A"/>
    <property type="match status" value="1"/>
</dbReference>
<evidence type="ECO:0000256" key="4">
    <source>
        <dbReference type="ARBA" id="ARBA00023316"/>
    </source>
</evidence>
<dbReference type="PROSITE" id="PS51257">
    <property type="entry name" value="PROKAR_LIPOPROTEIN"/>
    <property type="match status" value="1"/>
</dbReference>
<sequence length="595" mass="62328">MVTTRTCHATLVGLVCAALIGCGTEPAQISGQPVPGAAANTTQLAPAVGTDAGVAYPLASSPSSALAGTASVFATRNAVYQPVRFSDLPGWRNDDVEQSWEAFKRSCAALASKPGWSAPCTAARSVDARNAASVRRFFEENFTVYQILNVDRSANGLLTGYYEPTLNGSRKREGSYVYPVYGVPRDMLFLDQRRLPPNARDSAIAARIEERNVIPLSSMSSGNLKGVYALELGNSVPDIRDKKLRLRLAGNRIVPYYSRAEIERAHLNAPVLAYVDDPAMLYSMQLQGAGRIRLPDGSILRLSYAEQNGFAFNPPLASASTKGRKILVRGVEIDMEEGELNAQASGSGSAPMDDVPQSPLLRNGGPGGSPNAAGTDGTGDGAADSGPASPLLRGFNLINGAAPAVHPERASMPGRTGQPKAPQVQQGAQVPPDGGSSQALSGKPIDYLFATSDPSYVFFKTIPDSTNGPIGALGVPLSAGRSAAIDPRTTPLGAPVFVSTSEATPAGPPITRLMMAQDAGGAIRGPVRVDYFFGSGPQAQVQASKTRQPAQMWVLLPNGLKIAAKDSRVRVRGAAVATTLDCVVSDPDLCVENGQ</sequence>
<feature type="compositionally biased region" description="Low complexity" evidence="6">
    <location>
        <begin position="417"/>
        <end position="435"/>
    </location>
</feature>
<feature type="domain" description="Lytic transglycosylase MltA" evidence="7">
    <location>
        <begin position="165"/>
        <end position="460"/>
    </location>
</feature>
<dbReference type="STRING" id="1399968.CI15_29800"/>
<comment type="caution">
    <text evidence="8">The sequence shown here is derived from an EMBL/GenBank/DDBJ whole genome shotgun (WGS) entry which is preliminary data.</text>
</comment>
<feature type="compositionally biased region" description="Low complexity" evidence="6">
    <location>
        <begin position="369"/>
        <end position="390"/>
    </location>
</feature>
<dbReference type="AlphaFoldDB" id="A0A149PE14"/>
<evidence type="ECO:0000256" key="1">
    <source>
        <dbReference type="ARBA" id="ARBA00001420"/>
    </source>
</evidence>
<dbReference type="SMART" id="SM00925">
    <property type="entry name" value="MltA"/>
    <property type="match status" value="1"/>
</dbReference>
<dbReference type="EC" id="4.2.2.n1" evidence="2"/>
<gene>
    <name evidence="8" type="ORF">CI15_29800</name>
</gene>
<dbReference type="GO" id="GO:0009254">
    <property type="term" value="P:peptidoglycan turnover"/>
    <property type="evidence" value="ECO:0007669"/>
    <property type="project" value="InterPro"/>
</dbReference>
<dbReference type="Gene3D" id="2.40.40.10">
    <property type="entry name" value="RlpA-like domain"/>
    <property type="match status" value="2"/>
</dbReference>
<reference evidence="8 9" key="1">
    <citation type="journal article" date="2015" name="Int. J. Syst. Evol. Microbiol.">
        <title>Burkholderia monticola sp. nov., isolated from mountain soil.</title>
        <authorList>
            <person name="Baek I."/>
            <person name="Seo B."/>
            <person name="Lee I."/>
            <person name="Yi H."/>
            <person name="Chun J."/>
        </authorList>
    </citation>
    <scope>NUCLEOTIDE SEQUENCE [LARGE SCALE GENOMIC DNA]</scope>
    <source>
        <strain evidence="8 9">JC2948</strain>
    </source>
</reference>
<dbReference type="GO" id="GO:0019867">
    <property type="term" value="C:outer membrane"/>
    <property type="evidence" value="ECO:0007669"/>
    <property type="project" value="InterPro"/>
</dbReference>
<dbReference type="RefSeq" id="WP_062135490.1">
    <property type="nucleotide sequence ID" value="NZ_LRBG01000038.1"/>
</dbReference>
<accession>A0A149PE14</accession>
<dbReference type="InterPro" id="IPR036908">
    <property type="entry name" value="RlpA-like_sf"/>
</dbReference>
<evidence type="ECO:0000256" key="2">
    <source>
        <dbReference type="ARBA" id="ARBA00012587"/>
    </source>
</evidence>
<dbReference type="GO" id="GO:0004553">
    <property type="term" value="F:hydrolase activity, hydrolyzing O-glycosyl compounds"/>
    <property type="evidence" value="ECO:0007669"/>
    <property type="project" value="InterPro"/>
</dbReference>
<feature type="region of interest" description="Disordered" evidence="6">
    <location>
        <begin position="340"/>
        <end position="390"/>
    </location>
</feature>
<dbReference type="Gene3D" id="2.40.240.50">
    <property type="entry name" value="Barwin-like endoglucanases"/>
    <property type="match status" value="1"/>
</dbReference>
<dbReference type="GO" id="GO:0009253">
    <property type="term" value="P:peptidoglycan catabolic process"/>
    <property type="evidence" value="ECO:0007669"/>
    <property type="project" value="TreeGrafter"/>
</dbReference>
<dbReference type="PANTHER" id="PTHR30124">
    <property type="entry name" value="MEMBRANE-BOUND LYTIC MUREIN TRANSGLYCOSYLASE A"/>
    <property type="match status" value="1"/>
</dbReference>
<name>A0A149PE14_9BURK</name>
<dbReference type="GO" id="GO:0071555">
    <property type="term" value="P:cell wall organization"/>
    <property type="evidence" value="ECO:0007669"/>
    <property type="project" value="UniProtKB-KW"/>
</dbReference>
<dbReference type="Pfam" id="PF06725">
    <property type="entry name" value="3D"/>
    <property type="match status" value="1"/>
</dbReference>
<keyword evidence="4" id="KW-0961">Cell wall biogenesis/degradation</keyword>
<dbReference type="EMBL" id="LRBG01000038">
    <property type="protein sequence ID" value="KXU83292.1"/>
    <property type="molecule type" value="Genomic_DNA"/>
</dbReference>
<keyword evidence="9" id="KW-1185">Reference proteome</keyword>
<feature type="region of interest" description="Disordered" evidence="6">
    <location>
        <begin position="406"/>
        <end position="441"/>
    </location>
</feature>
<comment type="catalytic activity">
    <reaction evidence="1">
        <text>Exolytic cleavage of the (1-&gt;4)-beta-glycosidic linkage between N-acetylmuramic acid (MurNAc) and N-acetylglucosamine (GlcNAc) residues in peptidoglycan, from either the reducing or the non-reducing ends of the peptidoglycan chains, with concomitant formation of a 1,6-anhydrobond in the MurNAc residue.</text>
        <dbReference type="EC" id="4.2.2.n1"/>
    </reaction>
</comment>
<keyword evidence="3" id="KW-0456">Lyase</keyword>
<protein>
    <recommendedName>
        <fullName evidence="2">peptidoglycan lytic exotransglycosylase</fullName>
        <ecNumber evidence="2">4.2.2.n1</ecNumber>
    </recommendedName>
    <alternativeName>
        <fullName evidence="5">Murein hydrolase A</fullName>
    </alternativeName>
</protein>
<evidence type="ECO:0000259" key="7">
    <source>
        <dbReference type="SMART" id="SM00925"/>
    </source>
</evidence>
<dbReference type="GO" id="GO:0008933">
    <property type="term" value="F:peptidoglycan lytic transglycosylase activity"/>
    <property type="evidence" value="ECO:0007669"/>
    <property type="project" value="TreeGrafter"/>
</dbReference>
<dbReference type="InterPro" id="IPR026044">
    <property type="entry name" value="MltA"/>
</dbReference>
<evidence type="ECO:0000313" key="8">
    <source>
        <dbReference type="EMBL" id="KXU83292.1"/>
    </source>
</evidence>
<proteinExistence type="predicted"/>
<evidence type="ECO:0000256" key="5">
    <source>
        <dbReference type="ARBA" id="ARBA00030918"/>
    </source>
</evidence>
<dbReference type="InterPro" id="IPR005300">
    <property type="entry name" value="MltA_B"/>
</dbReference>
<evidence type="ECO:0000256" key="3">
    <source>
        <dbReference type="ARBA" id="ARBA00023239"/>
    </source>
</evidence>
<evidence type="ECO:0000313" key="9">
    <source>
        <dbReference type="Proteomes" id="UP000075613"/>
    </source>
</evidence>
<dbReference type="SUPFAM" id="SSF50685">
    <property type="entry name" value="Barwin-like endoglucanases"/>
    <property type="match status" value="2"/>
</dbReference>